<dbReference type="Proteomes" id="UP000093069">
    <property type="component" value="Chromosome I"/>
</dbReference>
<dbReference type="EMBL" id="LN999010">
    <property type="protein sequence ID" value="CUX77697.1"/>
    <property type="molecule type" value="Genomic_DNA"/>
</dbReference>
<dbReference type="KEGG" id="tch:CHITON_0918"/>
<organism evidence="1 2">
    <name type="scientific">Thermococcus chitonophagus</name>
    <dbReference type="NCBI Taxonomy" id="54262"/>
    <lineage>
        <taxon>Archaea</taxon>
        <taxon>Methanobacteriati</taxon>
        <taxon>Methanobacteriota</taxon>
        <taxon>Thermococci</taxon>
        <taxon>Thermococcales</taxon>
        <taxon>Thermococcaceae</taxon>
        <taxon>Thermococcus</taxon>
    </lineage>
</organism>
<sequence>MPSYNIMKIPEPAGDNNIEFKELVMINNITLRTTILPE</sequence>
<dbReference type="STRING" id="54262.CHITON_0918"/>
<name>A0A160VRV8_9EURY</name>
<accession>A0A160VRV8</accession>
<evidence type="ECO:0000313" key="2">
    <source>
        <dbReference type="Proteomes" id="UP000093069"/>
    </source>
</evidence>
<protein>
    <submittedName>
        <fullName evidence="1">Uncharacterized protein</fullName>
    </submittedName>
</protein>
<evidence type="ECO:0000313" key="1">
    <source>
        <dbReference type="EMBL" id="CUX77697.1"/>
    </source>
</evidence>
<gene>
    <name evidence="1" type="ORF">CHITON_0918</name>
</gene>
<reference evidence="2" key="1">
    <citation type="submission" date="2016-01" db="EMBL/GenBank/DDBJ databases">
        <authorList>
            <person name="Vorgias C.E."/>
        </authorList>
    </citation>
    <scope>NUCLEOTIDE SEQUENCE [LARGE SCALE GENOMIC DNA]</scope>
</reference>
<proteinExistence type="predicted"/>
<dbReference type="AlphaFoldDB" id="A0A160VRV8"/>